<keyword evidence="8 9" id="KW-0012">Acyltransferase</keyword>
<keyword evidence="11" id="KW-0449">Lipoprotein</keyword>
<protein>
    <recommendedName>
        <fullName evidence="9">Apolipoprotein N-acyltransferase</fullName>
        <shortName evidence="9">ALP N-acyltransferase</shortName>
        <ecNumber evidence="9">2.3.1.269</ecNumber>
    </recommendedName>
</protein>
<feature type="transmembrane region" description="Helical" evidence="9">
    <location>
        <begin position="797"/>
        <end position="815"/>
    </location>
</feature>
<evidence type="ECO:0000256" key="1">
    <source>
        <dbReference type="ARBA" id="ARBA00004651"/>
    </source>
</evidence>
<feature type="transmembrane region" description="Helical" evidence="9">
    <location>
        <begin position="708"/>
        <end position="725"/>
    </location>
</feature>
<evidence type="ECO:0000259" key="10">
    <source>
        <dbReference type="PROSITE" id="PS50263"/>
    </source>
</evidence>
<feature type="transmembrane region" description="Helical" evidence="9">
    <location>
        <begin position="745"/>
        <end position="768"/>
    </location>
</feature>
<dbReference type="UniPathway" id="UPA00666"/>
<evidence type="ECO:0000256" key="7">
    <source>
        <dbReference type="ARBA" id="ARBA00023136"/>
    </source>
</evidence>
<feature type="transmembrane region" description="Helical" evidence="9">
    <location>
        <begin position="584"/>
        <end position="605"/>
    </location>
</feature>
<comment type="similarity">
    <text evidence="2 9">Belongs to the CN hydrolase family. Apolipoprotein N-acyltransferase subfamily.</text>
</comment>
<keyword evidence="4 9" id="KW-0808">Transferase</keyword>
<evidence type="ECO:0000256" key="4">
    <source>
        <dbReference type="ARBA" id="ARBA00022679"/>
    </source>
</evidence>
<comment type="subcellular location">
    <subcellularLocation>
        <location evidence="1 9">Cell membrane</location>
        <topology evidence="1 9">Multi-pass membrane protein</topology>
    </subcellularLocation>
</comment>
<dbReference type="InterPro" id="IPR045378">
    <property type="entry name" value="LNT_N"/>
</dbReference>
<dbReference type="EC" id="2.3.1.269" evidence="9"/>
<evidence type="ECO:0000313" key="11">
    <source>
        <dbReference type="EMBL" id="RSZ60450.1"/>
    </source>
</evidence>
<feature type="transmembrane region" description="Helical" evidence="9">
    <location>
        <begin position="554"/>
        <end position="572"/>
    </location>
</feature>
<feature type="transmembrane region" description="Helical" evidence="9">
    <location>
        <begin position="83"/>
        <end position="103"/>
    </location>
</feature>
<comment type="catalytic activity">
    <reaction evidence="9">
        <text>N-terminal S-1,2-diacyl-sn-glyceryl-L-cysteinyl-[lipoprotein] + a glycerophospholipid = N-acyl-S-1,2-diacyl-sn-glyceryl-L-cysteinyl-[lipoprotein] + a 2-acyl-sn-glycero-3-phospholipid + H(+)</text>
        <dbReference type="Rhea" id="RHEA:48228"/>
        <dbReference type="Rhea" id="RHEA-COMP:14681"/>
        <dbReference type="Rhea" id="RHEA-COMP:14684"/>
        <dbReference type="ChEBI" id="CHEBI:15378"/>
        <dbReference type="ChEBI" id="CHEBI:136912"/>
        <dbReference type="ChEBI" id="CHEBI:140656"/>
        <dbReference type="ChEBI" id="CHEBI:140657"/>
        <dbReference type="ChEBI" id="CHEBI:140660"/>
        <dbReference type="EC" id="2.3.1.269"/>
    </reaction>
</comment>
<accession>A0A430HSG3</accession>
<dbReference type="InterPro" id="IPR003010">
    <property type="entry name" value="C-N_Hydrolase"/>
</dbReference>
<dbReference type="HAMAP" id="MF_01148">
    <property type="entry name" value="Lnt"/>
    <property type="match status" value="1"/>
</dbReference>
<evidence type="ECO:0000256" key="6">
    <source>
        <dbReference type="ARBA" id="ARBA00022989"/>
    </source>
</evidence>
<evidence type="ECO:0000256" key="2">
    <source>
        <dbReference type="ARBA" id="ARBA00010065"/>
    </source>
</evidence>
<dbReference type="CDD" id="cd07571">
    <property type="entry name" value="ALP_N-acyl_transferase"/>
    <property type="match status" value="1"/>
</dbReference>
<keyword evidence="7 9" id="KW-0472">Membrane</keyword>
<evidence type="ECO:0000256" key="5">
    <source>
        <dbReference type="ARBA" id="ARBA00022692"/>
    </source>
</evidence>
<dbReference type="Pfam" id="PF20154">
    <property type="entry name" value="LNT_N"/>
    <property type="match status" value="1"/>
</dbReference>
<keyword evidence="12" id="KW-1185">Reference proteome</keyword>
<evidence type="ECO:0000256" key="8">
    <source>
        <dbReference type="ARBA" id="ARBA00023315"/>
    </source>
</evidence>
<dbReference type="Gene3D" id="3.60.110.10">
    <property type="entry name" value="Carbon-nitrogen hydrolase"/>
    <property type="match status" value="1"/>
</dbReference>
<dbReference type="AlphaFoldDB" id="A0A430HSG3"/>
<feature type="transmembrane region" description="Helical" evidence="9">
    <location>
        <begin position="199"/>
        <end position="220"/>
    </location>
</feature>
<dbReference type="GO" id="GO:0042158">
    <property type="term" value="P:lipoprotein biosynthetic process"/>
    <property type="evidence" value="ECO:0007669"/>
    <property type="project" value="UniProtKB-UniRule"/>
</dbReference>
<evidence type="ECO:0000256" key="9">
    <source>
        <dbReference type="HAMAP-Rule" id="MF_01148"/>
    </source>
</evidence>
<dbReference type="InterPro" id="IPR004563">
    <property type="entry name" value="Apolipo_AcylTrfase"/>
</dbReference>
<feature type="transmembrane region" description="Helical" evidence="9">
    <location>
        <begin position="165"/>
        <end position="187"/>
    </location>
</feature>
<comment type="function">
    <text evidence="9">Catalyzes the phospholipid dependent N-acylation of the N-terminal cysteine of apolipoprotein, the last step in lipoprotein maturation.</text>
</comment>
<dbReference type="InterPro" id="IPR036526">
    <property type="entry name" value="C-N_Hydrolase_sf"/>
</dbReference>
<keyword evidence="3 9" id="KW-1003">Cell membrane</keyword>
<name>A0A430HSG3_9BURK</name>
<sequence length="817" mass="86966">MSALSLWSRPSWRSGGAILASAAMVALYVRGGAAWVLGFMLLVPWLRALDASPTLAATLLRGYLMSLAYTAAAFAWFGSALGLYVQVGAAAGLALLLLAAPLFQPQFIVFALVRHITLRRYGAVLAALAGAAAWVATQRLAPGVLGDTLGHGLYPSRLLRQGADVGGTAGLTLLLLLSNQALNAALARRKQGWRALARPLAAAAVAPLLLAGYGAAVLSASPQASGQALRVGVIQTNIVAYERQRQDRGTYEVVREVLDTHFAMSYDAVVRQRADAVLWPETAYPTTFGNPKSEAGADFDREILDIVNAAGVPFVFGTYERDSAGEYNAAAFVQPGSGLLGFYRKTRLFPLTEYVPAWLDGPRLRRALPWTGDWRAGNGARVFPLRLADGREIPVLPLICLDDVDTGLAIDGARLGAQAILTMSNDAWFTANPLGAELHQAAAAFRSIETRLPQFRATTNGFSAAIDASGSVLAGTRMGERTLVIADVPVGIPPRTLMVLWGDWVGLAAAAFLLLLAAWSILPAWRPLAVRPGSMTQPVDVAVLPPAARIASGALHVFARASLLWLGAAILLDDALRANTLMQVRLFAALFLAPCAASWCVLFLFSAKASLAAGKLVLQRDGQCLDIGLDEIDSVRPWRLPIPCPGIALRLAGGRRYALALADSHQLAAALAAAGAPPAPERSRASAAMRAYAQAGLAIRRTRLDHPFAKYVLLPLALALPAFHLHQHISYGGPLGEYYSFGLKAYLSAFALWWAAWAIGVVLSAALLRSAIESGTLLAAWLRPAHAIDVRHRLERGGHVALFLGLPAWLMLTILRA</sequence>
<feature type="transmembrane region" description="Helical" evidence="9">
    <location>
        <begin position="124"/>
        <end position="145"/>
    </location>
</feature>
<dbReference type="PROSITE" id="PS50263">
    <property type="entry name" value="CN_HYDROLASE"/>
    <property type="match status" value="1"/>
</dbReference>
<feature type="transmembrane region" description="Helical" evidence="9">
    <location>
        <begin position="55"/>
        <end position="77"/>
    </location>
</feature>
<dbReference type="EMBL" id="RXLQ01000002">
    <property type="protein sequence ID" value="RSZ60450.1"/>
    <property type="molecule type" value="Genomic_DNA"/>
</dbReference>
<organism evidence="11 12">
    <name type="scientific">Massilia atriviolacea</name>
    <dbReference type="NCBI Taxonomy" id="2495579"/>
    <lineage>
        <taxon>Bacteria</taxon>
        <taxon>Pseudomonadati</taxon>
        <taxon>Pseudomonadota</taxon>
        <taxon>Betaproteobacteria</taxon>
        <taxon>Burkholderiales</taxon>
        <taxon>Oxalobacteraceae</taxon>
        <taxon>Telluria group</taxon>
        <taxon>Massilia</taxon>
    </lineage>
</organism>
<dbReference type="PANTHER" id="PTHR38686:SF1">
    <property type="entry name" value="APOLIPOPROTEIN N-ACYLTRANSFERASE"/>
    <property type="match status" value="1"/>
</dbReference>
<feature type="domain" description="CN hydrolase" evidence="10">
    <location>
        <begin position="234"/>
        <end position="490"/>
    </location>
</feature>
<keyword evidence="6 9" id="KW-1133">Transmembrane helix</keyword>
<dbReference type="Proteomes" id="UP000278085">
    <property type="component" value="Unassembled WGS sequence"/>
</dbReference>
<feature type="transmembrane region" description="Helical" evidence="9">
    <location>
        <begin position="504"/>
        <end position="525"/>
    </location>
</feature>
<dbReference type="SUPFAM" id="SSF56317">
    <property type="entry name" value="Carbon-nitrogen hydrolase"/>
    <property type="match status" value="1"/>
</dbReference>
<dbReference type="GO" id="GO:0005886">
    <property type="term" value="C:plasma membrane"/>
    <property type="evidence" value="ECO:0007669"/>
    <property type="project" value="UniProtKB-SubCell"/>
</dbReference>
<proteinExistence type="inferred from homology"/>
<dbReference type="PANTHER" id="PTHR38686">
    <property type="entry name" value="APOLIPOPROTEIN N-ACYLTRANSFERASE"/>
    <property type="match status" value="1"/>
</dbReference>
<evidence type="ECO:0000256" key="3">
    <source>
        <dbReference type="ARBA" id="ARBA00022475"/>
    </source>
</evidence>
<evidence type="ECO:0000313" key="12">
    <source>
        <dbReference type="Proteomes" id="UP000278085"/>
    </source>
</evidence>
<dbReference type="RefSeq" id="WP_126072860.1">
    <property type="nucleotide sequence ID" value="NZ_CP051166.1"/>
</dbReference>
<gene>
    <name evidence="9 11" type="primary">lnt</name>
    <name evidence="11" type="ORF">EJB06_04875</name>
</gene>
<feature type="transmembrane region" description="Helical" evidence="9">
    <location>
        <begin position="20"/>
        <end position="43"/>
    </location>
</feature>
<dbReference type="GO" id="GO:0016410">
    <property type="term" value="F:N-acyltransferase activity"/>
    <property type="evidence" value="ECO:0007669"/>
    <property type="project" value="UniProtKB-UniRule"/>
</dbReference>
<reference evidence="11 12" key="1">
    <citation type="submission" date="2018-12" db="EMBL/GenBank/DDBJ databases">
        <authorList>
            <person name="Yang E."/>
        </authorList>
    </citation>
    <scope>NUCLEOTIDE SEQUENCE [LARGE SCALE GENOMIC DNA]</scope>
    <source>
        <strain evidence="11 12">SOD</strain>
    </source>
</reference>
<comment type="caution">
    <text evidence="9">Lacks conserved residue(s) required for the propagation of feature annotation.</text>
</comment>
<keyword evidence="5 9" id="KW-0812">Transmembrane</keyword>
<dbReference type="OrthoDB" id="9804277at2"/>
<dbReference type="NCBIfam" id="TIGR00546">
    <property type="entry name" value="lnt"/>
    <property type="match status" value="1"/>
</dbReference>
<dbReference type="Pfam" id="PF00795">
    <property type="entry name" value="CN_hydrolase"/>
    <property type="match status" value="1"/>
</dbReference>
<comment type="caution">
    <text evidence="11">The sequence shown here is derived from an EMBL/GenBank/DDBJ whole genome shotgun (WGS) entry which is preliminary data.</text>
</comment>
<comment type="pathway">
    <text evidence="9">Protein modification; lipoprotein biosynthesis (N-acyl transfer).</text>
</comment>